<dbReference type="Gene3D" id="1.10.443.20">
    <property type="entry name" value="Centromere DNA-binding protein complex CBF3 subunit, domain 2"/>
    <property type="match status" value="1"/>
</dbReference>
<protein>
    <submittedName>
        <fullName evidence="2">Uncharacterized protein</fullName>
    </submittedName>
</protein>
<accession>A0A1Y2B3M4</accession>
<name>A0A1Y2B3M4_9FUNG</name>
<dbReference type="InterPro" id="IPR038279">
    <property type="entry name" value="Ndc10_dom2_sf"/>
</dbReference>
<evidence type="ECO:0000313" key="2">
    <source>
        <dbReference type="EMBL" id="ORY29429.1"/>
    </source>
</evidence>
<feature type="region of interest" description="Disordered" evidence="1">
    <location>
        <begin position="496"/>
        <end position="556"/>
    </location>
</feature>
<keyword evidence="3" id="KW-1185">Reference proteome</keyword>
<sequence>MPPAWIEHATLRSSVLATRKRLRAAATPDTIDHSQDGPCFVCGKHHDCRATRRTCQLWVRRKAAKIDHRLSRYDFALEKKKDSVTRLKQLVLRETIHTYINSLRTAGIRFFTSTTYADSPHFDRLNLVPQLPNPFPVKVFASDGKSCVIVPVLKTDTAATLKANSKLVLFGAHSPAAVLRDRVGRVLDDRALISDLLASVPNQDRTLSVSSRLPGGADQPPLQVPAAFVAALHKKPEVVGQMMDDSDDDLSDLRKDRASFIAARGGRRESHFTSGGPLEAVTNVITLYKDSRTLSAVAAIPASQGRVAFVPPFAGDAFPLSQKWSNTYTSQSGSEGSTLRYGDTTDTGYTTTDAGNATTTDAELDCCKGCSKMIPNSDLIPDGGEHFCKDCFDARNWDVGNAVPLQSGRRYDVILSSAIQYKSLSLSAKKMLLVESQSFLTKSLAATDSISNYLVESPDVCVSEAALIIPSTLETQYLNAIRAYIARNYAPFELEEEASSESSSDAVASDREVDADDDNEDEDDDDEEDEDEDEDDDDDNDDLPTERIPIPGTRKRGWGNVVHRDIFGNEVEKTGRKDTNAARKRRNKARQAERSANPTSHWPPLSNFHLYNAIPGDNNSKITLPPHFKPLSPFSKIRDKQDWLEAGDALREWFRMVAEADISRVEDRAYFNFLALHFRGFSCFTDTFKALLDGYKDMDVTRLTSFKSKVDEFIQCRNRKSHKDADAQVRYMRYYLIILRKHVDGLKAKNDPLGQQSEDFYWKPTHTYGTIFFQLLRVEPKKKNAVHDKDLGKKGALIKCAHEAFHNFAGLLQSINSETIGCKKDAKGQCKDHRKVVEAANIAWVDSQEDDDWDRHANLLLHTKDKLLKDEYYRGEKKFHFDRPRFGPHGHDNWKYWAITCINCQTLARSNELLGFDEIDFLYRETAACEDARDGREIPTIPALNVLVKGTKLKQRLAKLGIKDVRYVTLMSTQDPMDDVAFALANVKYEAYLMFGDNPPPVEEGYFAIKSYKAFPASDQRKTMSSKTYSDAVKAAQVSLGTYIRGKVTHVKRSVLTYMLKSLGVEKSLIEEIGWMVEDKKKNEKPTVLDTHYHRDIPIPVQRALAYHPAKGGAIKIARRVPVPEELTRDFWPFITTLEECMKNDSYFVRYDSNQKRDQNTGITSVDEYVKTFKYLAECFFQGWASMLWNKHCTEEHKIFQHCPAFRLPAWARFKDAVFAAEEVAKVERETRTFGDSAAGQSTGGLDISLLHQMNVKFDRFEAKIDAVPEAIHKLLAEFEKEALDKIQNCIREVQGLARVGVHLTDDASDDESENADGDWVLPEDNARQSARSSSTTQLMATQFARDPPLILSRTVRIPAVEPSAAPTIPVPSQKRIAAINTKADSFQVRYVTAYDATQGRDGNLPDVDIPSLESLVSSRDVYRIVIESTPNWIELNSRHGGSWRGPGSNSPGMNLYQKYTTVLTRIEKHPLRVAGLKGDEDLTNVDLVCLSRDESATVSDEEMKPLDDQKKWKVATRTSVAAMGKFEKGMVRVTLGMENAPKVPRSKK</sequence>
<feature type="compositionally biased region" description="Acidic residues" evidence="1">
    <location>
        <begin position="513"/>
        <end position="543"/>
    </location>
</feature>
<feature type="compositionally biased region" description="Basic and acidic residues" evidence="1">
    <location>
        <begin position="569"/>
        <end position="581"/>
    </location>
</feature>
<dbReference type="Proteomes" id="UP000193642">
    <property type="component" value="Unassembled WGS sequence"/>
</dbReference>
<proteinExistence type="predicted"/>
<organism evidence="2 3">
    <name type="scientific">Rhizoclosmatium globosum</name>
    <dbReference type="NCBI Taxonomy" id="329046"/>
    <lineage>
        <taxon>Eukaryota</taxon>
        <taxon>Fungi</taxon>
        <taxon>Fungi incertae sedis</taxon>
        <taxon>Chytridiomycota</taxon>
        <taxon>Chytridiomycota incertae sedis</taxon>
        <taxon>Chytridiomycetes</taxon>
        <taxon>Chytridiales</taxon>
        <taxon>Chytriomycetaceae</taxon>
        <taxon>Rhizoclosmatium</taxon>
    </lineage>
</organism>
<gene>
    <name evidence="2" type="ORF">BCR33DRAFT_745271</name>
</gene>
<evidence type="ECO:0000313" key="3">
    <source>
        <dbReference type="Proteomes" id="UP000193642"/>
    </source>
</evidence>
<dbReference type="GO" id="GO:0003677">
    <property type="term" value="F:DNA binding"/>
    <property type="evidence" value="ECO:0007669"/>
    <property type="project" value="InterPro"/>
</dbReference>
<feature type="region of interest" description="Disordered" evidence="1">
    <location>
        <begin position="569"/>
        <end position="601"/>
    </location>
</feature>
<dbReference type="EMBL" id="MCGO01000088">
    <property type="protein sequence ID" value="ORY29429.1"/>
    <property type="molecule type" value="Genomic_DNA"/>
</dbReference>
<reference evidence="2 3" key="1">
    <citation type="submission" date="2016-07" db="EMBL/GenBank/DDBJ databases">
        <title>Pervasive Adenine N6-methylation of Active Genes in Fungi.</title>
        <authorList>
            <consortium name="DOE Joint Genome Institute"/>
            <person name="Mondo S.J."/>
            <person name="Dannebaum R.O."/>
            <person name="Kuo R.C."/>
            <person name="Labutti K."/>
            <person name="Haridas S."/>
            <person name="Kuo A."/>
            <person name="Salamov A."/>
            <person name="Ahrendt S.R."/>
            <person name="Lipzen A."/>
            <person name="Sullivan W."/>
            <person name="Andreopoulos W.B."/>
            <person name="Clum A."/>
            <person name="Lindquist E."/>
            <person name="Daum C."/>
            <person name="Ramamoorthy G.K."/>
            <person name="Gryganskyi A."/>
            <person name="Culley D."/>
            <person name="Magnuson J.K."/>
            <person name="James T.Y."/>
            <person name="O'Malley M.A."/>
            <person name="Stajich J.E."/>
            <person name="Spatafora J.W."/>
            <person name="Visel A."/>
            <person name="Grigoriev I.V."/>
        </authorList>
    </citation>
    <scope>NUCLEOTIDE SEQUENCE [LARGE SCALE GENOMIC DNA]</scope>
    <source>
        <strain evidence="2 3">JEL800</strain>
    </source>
</reference>
<evidence type="ECO:0000256" key="1">
    <source>
        <dbReference type="SAM" id="MobiDB-lite"/>
    </source>
</evidence>
<comment type="caution">
    <text evidence="2">The sequence shown here is derived from an EMBL/GenBank/DDBJ whole genome shotgun (WGS) entry which is preliminary data.</text>
</comment>